<name>A0A8J5XHK3_DIALT</name>
<keyword evidence="3" id="KW-1185">Reference proteome</keyword>
<dbReference type="PROSITE" id="PS50280">
    <property type="entry name" value="SET"/>
    <property type="match status" value="1"/>
</dbReference>
<dbReference type="Proteomes" id="UP000751190">
    <property type="component" value="Unassembled WGS sequence"/>
</dbReference>
<dbReference type="InterPro" id="IPR046341">
    <property type="entry name" value="SET_dom_sf"/>
</dbReference>
<dbReference type="CDD" id="cd10527">
    <property type="entry name" value="SET_LSMT"/>
    <property type="match status" value="1"/>
</dbReference>
<comment type="caution">
    <text evidence="2">The sequence shown here is derived from an EMBL/GenBank/DDBJ whole genome shotgun (WGS) entry which is preliminary data.</text>
</comment>
<sequence>MEALEMWSEIGVQIVADVELRESTDGGTGGLGVYARAAAASGDVILRAPLRGCLTLANPRLREGAETMGLLCELARHGAQCKLAAMVAIEMTRRSIAFAAWLERWPRPIEGSLGWRAGGEEWRRLAAGLGDRSVRVLHEQHLAMASRAWTEVIEPSVSRAAAGGESTGEPDAVGSLTWERWLYALSMVLSRALDLRVNDESELAIVPLIDMLNHTRSSADSCHVRFDPSAQAFELVASVPITEGAELKICYGAKGNEELLACYGFALGENGADRLGLALPFGRPDEPQILTMHRMAMLPSPVVKVINLREVEGSGRVATLEVHWDEQRKEARLADEMLLLLRLSVLDMGDLPSITLALEGEPVSADAEARAWSALCTAAAAALDASQQREAAVDDSIDVLDRSLRELAEAVRRLALRKK</sequence>
<dbReference type="InterPro" id="IPR001214">
    <property type="entry name" value="SET_dom"/>
</dbReference>
<evidence type="ECO:0000313" key="2">
    <source>
        <dbReference type="EMBL" id="KAG8464308.1"/>
    </source>
</evidence>
<dbReference type="OrthoDB" id="341421at2759"/>
<protein>
    <recommendedName>
        <fullName evidence="1">SET domain-containing protein</fullName>
    </recommendedName>
</protein>
<dbReference type="GO" id="GO:0016279">
    <property type="term" value="F:protein-lysine N-methyltransferase activity"/>
    <property type="evidence" value="ECO:0007669"/>
    <property type="project" value="TreeGrafter"/>
</dbReference>
<dbReference type="SUPFAM" id="SSF82199">
    <property type="entry name" value="SET domain"/>
    <property type="match status" value="1"/>
</dbReference>
<organism evidence="2 3">
    <name type="scientific">Diacronema lutheri</name>
    <name type="common">Unicellular marine alga</name>
    <name type="synonym">Monochrysis lutheri</name>
    <dbReference type="NCBI Taxonomy" id="2081491"/>
    <lineage>
        <taxon>Eukaryota</taxon>
        <taxon>Haptista</taxon>
        <taxon>Haptophyta</taxon>
        <taxon>Pavlovophyceae</taxon>
        <taxon>Pavlovales</taxon>
        <taxon>Pavlovaceae</taxon>
        <taxon>Diacronema</taxon>
    </lineage>
</organism>
<accession>A0A8J5XHK3</accession>
<dbReference type="PANTHER" id="PTHR13271">
    <property type="entry name" value="UNCHARACTERIZED PUTATIVE METHYLTRANSFERASE"/>
    <property type="match status" value="1"/>
</dbReference>
<reference evidence="2" key="1">
    <citation type="submission" date="2021-05" db="EMBL/GenBank/DDBJ databases">
        <title>The genome of the haptophyte Pavlova lutheri (Diacronema luteri, Pavlovales) - a model for lipid biosynthesis in eukaryotic algae.</title>
        <authorList>
            <person name="Hulatt C.J."/>
            <person name="Posewitz M.C."/>
        </authorList>
    </citation>
    <scope>NUCLEOTIDE SEQUENCE</scope>
    <source>
        <strain evidence="2">NIVA-4/92</strain>
    </source>
</reference>
<proteinExistence type="predicted"/>
<evidence type="ECO:0000259" key="1">
    <source>
        <dbReference type="PROSITE" id="PS50280"/>
    </source>
</evidence>
<dbReference type="Gene3D" id="3.90.1410.10">
    <property type="entry name" value="set domain protein methyltransferase, domain 1"/>
    <property type="match status" value="1"/>
</dbReference>
<dbReference type="AlphaFoldDB" id="A0A8J5XHK3"/>
<dbReference type="InterPro" id="IPR050600">
    <property type="entry name" value="SETD3_SETD6_MTase"/>
</dbReference>
<dbReference type="EMBL" id="JAGTXO010000013">
    <property type="protein sequence ID" value="KAG8464308.1"/>
    <property type="molecule type" value="Genomic_DNA"/>
</dbReference>
<dbReference type="OMA" id="AMASRAW"/>
<gene>
    <name evidence="2" type="ORF">KFE25_003371</name>
</gene>
<feature type="domain" description="SET" evidence="1">
    <location>
        <begin position="16"/>
        <end position="252"/>
    </location>
</feature>
<evidence type="ECO:0000313" key="3">
    <source>
        <dbReference type="Proteomes" id="UP000751190"/>
    </source>
</evidence>